<feature type="repeat" description="PPR" evidence="3">
    <location>
        <begin position="113"/>
        <end position="147"/>
    </location>
</feature>
<proteinExistence type="inferred from homology"/>
<comment type="caution">
    <text evidence="5">The sequence shown here is derived from an EMBL/GenBank/DDBJ whole genome shotgun (WGS) entry which is preliminary data.</text>
</comment>
<protein>
    <recommendedName>
        <fullName evidence="7">Pentacotripeptide-repeat region of PRORP domain-containing protein</fullName>
    </recommendedName>
</protein>
<accession>A0ABQ9MH70</accession>
<evidence type="ECO:0000313" key="6">
    <source>
        <dbReference type="Proteomes" id="UP001174677"/>
    </source>
</evidence>
<dbReference type="Pfam" id="PF01535">
    <property type="entry name" value="PPR"/>
    <property type="match status" value="1"/>
</dbReference>
<dbReference type="Gene3D" id="1.25.40.10">
    <property type="entry name" value="Tetratricopeptide repeat domain"/>
    <property type="match status" value="1"/>
</dbReference>
<dbReference type="EMBL" id="JARPOI010000006">
    <property type="protein sequence ID" value="KAJ9178315.1"/>
    <property type="molecule type" value="Genomic_DNA"/>
</dbReference>
<keyword evidence="2" id="KW-0677">Repeat</keyword>
<keyword evidence="4" id="KW-0732">Signal</keyword>
<organism evidence="5 6">
    <name type="scientific">Hevea brasiliensis</name>
    <name type="common">Para rubber tree</name>
    <name type="synonym">Siphonia brasiliensis</name>
    <dbReference type="NCBI Taxonomy" id="3981"/>
    <lineage>
        <taxon>Eukaryota</taxon>
        <taxon>Viridiplantae</taxon>
        <taxon>Streptophyta</taxon>
        <taxon>Embryophyta</taxon>
        <taxon>Tracheophyta</taxon>
        <taxon>Spermatophyta</taxon>
        <taxon>Magnoliopsida</taxon>
        <taxon>eudicotyledons</taxon>
        <taxon>Gunneridae</taxon>
        <taxon>Pentapetalae</taxon>
        <taxon>rosids</taxon>
        <taxon>fabids</taxon>
        <taxon>Malpighiales</taxon>
        <taxon>Euphorbiaceae</taxon>
        <taxon>Crotonoideae</taxon>
        <taxon>Micrandreae</taxon>
        <taxon>Hevea</taxon>
    </lineage>
</organism>
<dbReference type="Pfam" id="PF13041">
    <property type="entry name" value="PPR_2"/>
    <property type="match status" value="1"/>
</dbReference>
<evidence type="ECO:0008006" key="7">
    <source>
        <dbReference type="Google" id="ProtNLM"/>
    </source>
</evidence>
<dbReference type="PROSITE" id="PS51375">
    <property type="entry name" value="PPR"/>
    <property type="match status" value="2"/>
</dbReference>
<feature type="repeat" description="PPR" evidence="3">
    <location>
        <begin position="148"/>
        <end position="182"/>
    </location>
</feature>
<comment type="similarity">
    <text evidence="1">Belongs to the PPR family. P subfamily.</text>
</comment>
<name>A0ABQ9MH70_HEVBR</name>
<gene>
    <name evidence="5" type="ORF">P3X46_010209</name>
</gene>
<feature type="signal peptide" evidence="4">
    <location>
        <begin position="1"/>
        <end position="17"/>
    </location>
</feature>
<reference evidence="5" key="1">
    <citation type="journal article" date="2023" name="Plant Biotechnol. J.">
        <title>Chromosome-level wild Hevea brasiliensis genome provides new tools for genomic-assisted breeding and valuable loci to elevate rubber yield.</title>
        <authorList>
            <person name="Cheng H."/>
            <person name="Song X."/>
            <person name="Hu Y."/>
            <person name="Wu T."/>
            <person name="Yang Q."/>
            <person name="An Z."/>
            <person name="Feng S."/>
            <person name="Deng Z."/>
            <person name="Wu W."/>
            <person name="Zeng X."/>
            <person name="Tu M."/>
            <person name="Wang X."/>
            <person name="Huang H."/>
        </authorList>
    </citation>
    <scope>NUCLEOTIDE SEQUENCE</scope>
    <source>
        <strain evidence="5">MT/VB/25A 57/8</strain>
    </source>
</reference>
<sequence>MIWSYSFIVWWISCVYKFKFITDTNENNILIIMRGKITNIPNKIFRPAIPSTKKPVIGEPDDPKDLQFILHKMLSEGLINNAIKMFDALSKVGLTHEALELFSQIKDKSHMPDVAAHTAVIEVYANAGRSKEAPKVFLRMLACGVAPNAYTYTVPAKAVATDGKLADAKKYIWEMISKGIRPNVGTYTAVFQA</sequence>
<evidence type="ECO:0000313" key="5">
    <source>
        <dbReference type="EMBL" id="KAJ9178315.1"/>
    </source>
</evidence>
<keyword evidence="6" id="KW-1185">Reference proteome</keyword>
<evidence type="ECO:0000256" key="3">
    <source>
        <dbReference type="PROSITE-ProRule" id="PRU00708"/>
    </source>
</evidence>
<evidence type="ECO:0000256" key="2">
    <source>
        <dbReference type="ARBA" id="ARBA00022737"/>
    </source>
</evidence>
<evidence type="ECO:0000256" key="4">
    <source>
        <dbReference type="SAM" id="SignalP"/>
    </source>
</evidence>
<dbReference type="Proteomes" id="UP001174677">
    <property type="component" value="Chromosome 6"/>
</dbReference>
<dbReference type="InterPro" id="IPR002885">
    <property type="entry name" value="PPR_rpt"/>
</dbReference>
<evidence type="ECO:0000256" key="1">
    <source>
        <dbReference type="ARBA" id="ARBA00007626"/>
    </source>
</evidence>
<dbReference type="InterPro" id="IPR011990">
    <property type="entry name" value="TPR-like_helical_dom_sf"/>
</dbReference>
<dbReference type="PANTHER" id="PTHR47941">
    <property type="entry name" value="PENTATRICOPEPTIDE REPEAT-CONTAINING PROTEIN 3, MITOCHONDRIAL"/>
    <property type="match status" value="1"/>
</dbReference>
<feature type="chain" id="PRO_5046538532" description="Pentacotripeptide-repeat region of PRORP domain-containing protein" evidence="4">
    <location>
        <begin position="18"/>
        <end position="193"/>
    </location>
</feature>
<dbReference type="NCBIfam" id="TIGR00756">
    <property type="entry name" value="PPR"/>
    <property type="match status" value="2"/>
</dbReference>